<evidence type="ECO:0000256" key="1">
    <source>
        <dbReference type="ARBA" id="ARBA00001971"/>
    </source>
</evidence>
<reference evidence="10" key="2">
    <citation type="submission" date="2023-05" db="EMBL/GenBank/DDBJ databases">
        <authorList>
            <consortium name="Lawrence Berkeley National Laboratory"/>
            <person name="Steindorff A."/>
            <person name="Hensen N."/>
            <person name="Bonometti L."/>
            <person name="Westerberg I."/>
            <person name="Brannstrom I.O."/>
            <person name="Guillou S."/>
            <person name="Cros-Aarteil S."/>
            <person name="Calhoun S."/>
            <person name="Haridas S."/>
            <person name="Kuo A."/>
            <person name="Mondo S."/>
            <person name="Pangilinan J."/>
            <person name="Riley R."/>
            <person name="Labutti K."/>
            <person name="Andreopoulos B."/>
            <person name="Lipzen A."/>
            <person name="Chen C."/>
            <person name="Yanf M."/>
            <person name="Daum C."/>
            <person name="Ng V."/>
            <person name="Clum A."/>
            <person name="Ohm R."/>
            <person name="Martin F."/>
            <person name="Silar P."/>
            <person name="Natvig D."/>
            <person name="Lalanne C."/>
            <person name="Gautier V."/>
            <person name="Ament-Velasquez S.L."/>
            <person name="Kruys A."/>
            <person name="Hutchinson M.I."/>
            <person name="Powell A.J."/>
            <person name="Barry K."/>
            <person name="Miller A.N."/>
            <person name="Grigoriev I.V."/>
            <person name="Debuchy R."/>
            <person name="Gladieux P."/>
            <person name="Thoren M.H."/>
            <person name="Johannesson H."/>
        </authorList>
    </citation>
    <scope>NUCLEOTIDE SEQUENCE</scope>
    <source>
        <strain evidence="10">PSN309</strain>
    </source>
</reference>
<comment type="similarity">
    <text evidence="2 9">Belongs to the cytochrome P450 family.</text>
</comment>
<proteinExistence type="inferred from homology"/>
<keyword evidence="4 8" id="KW-0479">Metal-binding</keyword>
<dbReference type="Pfam" id="PF00067">
    <property type="entry name" value="p450"/>
    <property type="match status" value="1"/>
</dbReference>
<comment type="caution">
    <text evidence="10">The sequence shown here is derived from an EMBL/GenBank/DDBJ whole genome shotgun (WGS) entry which is preliminary data.</text>
</comment>
<keyword evidence="5 9" id="KW-0560">Oxidoreductase</keyword>
<sequence length="531" mass="59768">MASQPLQVFAAVAALAAIYLLARRFFLERPDDWKTGKPVVGLRNQWFPWAQATLRSFSLSKQWSFEGYQTFGKVNSPFIIPCVERGPVVIIPPKQIKKVYGLHDEVLDMQNTANDSIQTKYTIADKEIYRQPFQMNVIRNQMTRNLDVLTPVMATEFEAAFERMWDTPNNDWKELNLWTDCLNLISSVSNAAFCGAPLCRNEAFLKSLQDHGMITFMGALMISATPSFLKPVTGTLIGWACEFQFQRAKRLCLPYIKERLANTARARADPTFCWETPRDGLQWLIQDSYATNDPSQLDPVRVTRRFLYINDISLHSTSYTMQNVIPDIYNPAHQGCGGGGGDGEKSLLEALRQEASTVLGEAGGVWTRDAVQKLRLADASIRESMRMSPFASIALPRTVLDPHGLSLDTPDGKGVFNVPRGTVIATPIDAVHRDPSIYLDDDPDKFNPFRDGGKLKSAVTLDDSFLGFGFGRHACPGRFFALHEMKIMVAHMVLNYDVEVVGGARPPELTNMVWLKVPYHQGRVRVRRRQK</sequence>
<name>A0AAN7AGP1_9PEZI</name>
<evidence type="ECO:0000256" key="7">
    <source>
        <dbReference type="ARBA" id="ARBA00023033"/>
    </source>
</evidence>
<organism evidence="10 11">
    <name type="scientific">Podospora australis</name>
    <dbReference type="NCBI Taxonomy" id="1536484"/>
    <lineage>
        <taxon>Eukaryota</taxon>
        <taxon>Fungi</taxon>
        <taxon>Dikarya</taxon>
        <taxon>Ascomycota</taxon>
        <taxon>Pezizomycotina</taxon>
        <taxon>Sordariomycetes</taxon>
        <taxon>Sordariomycetidae</taxon>
        <taxon>Sordariales</taxon>
        <taxon>Podosporaceae</taxon>
        <taxon>Podospora</taxon>
    </lineage>
</organism>
<evidence type="ECO:0000313" key="10">
    <source>
        <dbReference type="EMBL" id="KAK4185242.1"/>
    </source>
</evidence>
<evidence type="ECO:0000256" key="6">
    <source>
        <dbReference type="ARBA" id="ARBA00023004"/>
    </source>
</evidence>
<dbReference type="PANTHER" id="PTHR46206:SF1">
    <property type="entry name" value="P450, PUTATIVE (EUROFUNG)-RELATED"/>
    <property type="match status" value="1"/>
</dbReference>
<dbReference type="PROSITE" id="PS00086">
    <property type="entry name" value="CYTOCHROME_P450"/>
    <property type="match status" value="1"/>
</dbReference>
<reference evidence="10" key="1">
    <citation type="journal article" date="2023" name="Mol. Phylogenet. Evol.">
        <title>Genome-scale phylogeny and comparative genomics of the fungal order Sordariales.</title>
        <authorList>
            <person name="Hensen N."/>
            <person name="Bonometti L."/>
            <person name="Westerberg I."/>
            <person name="Brannstrom I.O."/>
            <person name="Guillou S."/>
            <person name="Cros-Aarteil S."/>
            <person name="Calhoun S."/>
            <person name="Haridas S."/>
            <person name="Kuo A."/>
            <person name="Mondo S."/>
            <person name="Pangilinan J."/>
            <person name="Riley R."/>
            <person name="LaButti K."/>
            <person name="Andreopoulos B."/>
            <person name="Lipzen A."/>
            <person name="Chen C."/>
            <person name="Yan M."/>
            <person name="Daum C."/>
            <person name="Ng V."/>
            <person name="Clum A."/>
            <person name="Steindorff A."/>
            <person name="Ohm R.A."/>
            <person name="Martin F."/>
            <person name="Silar P."/>
            <person name="Natvig D.O."/>
            <person name="Lalanne C."/>
            <person name="Gautier V."/>
            <person name="Ament-Velasquez S.L."/>
            <person name="Kruys A."/>
            <person name="Hutchinson M.I."/>
            <person name="Powell A.J."/>
            <person name="Barry K."/>
            <person name="Miller A.N."/>
            <person name="Grigoriev I.V."/>
            <person name="Debuchy R."/>
            <person name="Gladieux P."/>
            <person name="Hiltunen Thoren M."/>
            <person name="Johannesson H."/>
        </authorList>
    </citation>
    <scope>NUCLEOTIDE SEQUENCE</scope>
    <source>
        <strain evidence="10">PSN309</strain>
    </source>
</reference>
<dbReference type="InterPro" id="IPR001128">
    <property type="entry name" value="Cyt_P450"/>
</dbReference>
<keyword evidence="11" id="KW-1185">Reference proteome</keyword>
<comment type="cofactor">
    <cofactor evidence="1 8">
        <name>heme</name>
        <dbReference type="ChEBI" id="CHEBI:30413"/>
    </cofactor>
</comment>
<dbReference type="InterPro" id="IPR002403">
    <property type="entry name" value="Cyt_P450_E_grp-IV"/>
</dbReference>
<dbReference type="InterPro" id="IPR036396">
    <property type="entry name" value="Cyt_P450_sf"/>
</dbReference>
<dbReference type="Gene3D" id="1.10.630.10">
    <property type="entry name" value="Cytochrome P450"/>
    <property type="match status" value="1"/>
</dbReference>
<dbReference type="EMBL" id="MU864456">
    <property type="protein sequence ID" value="KAK4185242.1"/>
    <property type="molecule type" value="Genomic_DNA"/>
</dbReference>
<evidence type="ECO:0000256" key="4">
    <source>
        <dbReference type="ARBA" id="ARBA00022723"/>
    </source>
</evidence>
<dbReference type="AlphaFoldDB" id="A0AAN7AGP1"/>
<dbReference type="GO" id="GO:0020037">
    <property type="term" value="F:heme binding"/>
    <property type="evidence" value="ECO:0007669"/>
    <property type="project" value="InterPro"/>
</dbReference>
<dbReference type="GO" id="GO:0005506">
    <property type="term" value="F:iron ion binding"/>
    <property type="evidence" value="ECO:0007669"/>
    <property type="project" value="InterPro"/>
</dbReference>
<dbReference type="PRINTS" id="PR00465">
    <property type="entry name" value="EP450IV"/>
</dbReference>
<evidence type="ECO:0000256" key="2">
    <source>
        <dbReference type="ARBA" id="ARBA00010617"/>
    </source>
</evidence>
<keyword evidence="3 8" id="KW-0349">Heme</keyword>
<evidence type="ECO:0000256" key="5">
    <source>
        <dbReference type="ARBA" id="ARBA00023002"/>
    </source>
</evidence>
<dbReference type="GO" id="GO:0004497">
    <property type="term" value="F:monooxygenase activity"/>
    <property type="evidence" value="ECO:0007669"/>
    <property type="project" value="UniProtKB-KW"/>
</dbReference>
<feature type="binding site" description="axial binding residue" evidence="8">
    <location>
        <position position="475"/>
    </location>
    <ligand>
        <name>heme</name>
        <dbReference type="ChEBI" id="CHEBI:30413"/>
    </ligand>
    <ligandPart>
        <name>Fe</name>
        <dbReference type="ChEBI" id="CHEBI:18248"/>
    </ligandPart>
</feature>
<keyword evidence="7 9" id="KW-0503">Monooxygenase</keyword>
<dbReference type="SUPFAM" id="SSF48264">
    <property type="entry name" value="Cytochrome P450"/>
    <property type="match status" value="1"/>
</dbReference>
<dbReference type="InterPro" id="IPR017972">
    <property type="entry name" value="Cyt_P450_CS"/>
</dbReference>
<dbReference type="CDD" id="cd11041">
    <property type="entry name" value="CYP503A1-like"/>
    <property type="match status" value="1"/>
</dbReference>
<evidence type="ECO:0000256" key="9">
    <source>
        <dbReference type="RuleBase" id="RU000461"/>
    </source>
</evidence>
<gene>
    <name evidence="10" type="ORF">QBC35DRAFT_504063</name>
</gene>
<evidence type="ECO:0000313" key="11">
    <source>
        <dbReference type="Proteomes" id="UP001302126"/>
    </source>
</evidence>
<dbReference type="PANTHER" id="PTHR46206">
    <property type="entry name" value="CYTOCHROME P450"/>
    <property type="match status" value="1"/>
</dbReference>
<evidence type="ECO:0000256" key="8">
    <source>
        <dbReference type="PIRSR" id="PIRSR602403-1"/>
    </source>
</evidence>
<protein>
    <submittedName>
        <fullName evidence="10">Ent-kaurene oxidase</fullName>
    </submittedName>
</protein>
<evidence type="ECO:0000256" key="3">
    <source>
        <dbReference type="ARBA" id="ARBA00022617"/>
    </source>
</evidence>
<accession>A0AAN7AGP1</accession>
<dbReference type="GO" id="GO:0016705">
    <property type="term" value="F:oxidoreductase activity, acting on paired donors, with incorporation or reduction of molecular oxygen"/>
    <property type="evidence" value="ECO:0007669"/>
    <property type="project" value="InterPro"/>
</dbReference>
<keyword evidence="6 8" id="KW-0408">Iron</keyword>
<dbReference type="Proteomes" id="UP001302126">
    <property type="component" value="Unassembled WGS sequence"/>
</dbReference>